<accession>A0A180G643</accession>
<evidence type="ECO:0000313" key="1">
    <source>
        <dbReference type="EMBL" id="OAV88078.1"/>
    </source>
</evidence>
<feature type="non-terminal residue" evidence="1">
    <location>
        <position position="102"/>
    </location>
</feature>
<proteinExistence type="predicted"/>
<sequence>RQVEWIASGHQSPGSSRRRQLWRVGRDVFQFRLCGQRISAEGRSLECNLVRVHDGRRLSCTRRGPEHGGKCNRLRSLTGRLRGCWSALPETFCRKQPTNRTP</sequence>
<dbReference type="VEuPathDB" id="FungiDB:PTTG_10973"/>
<reference evidence="2 3" key="3">
    <citation type="journal article" date="2017" name="G3 (Bethesda)">
        <title>Comparative analysis highlights variable genome content of wheat rusts and divergence of the mating loci.</title>
        <authorList>
            <person name="Cuomo C.A."/>
            <person name="Bakkeren G."/>
            <person name="Khalil H.B."/>
            <person name="Panwar V."/>
            <person name="Joly D."/>
            <person name="Linning R."/>
            <person name="Sakthikumar S."/>
            <person name="Song X."/>
            <person name="Adiconis X."/>
            <person name="Fan L."/>
            <person name="Goldberg J.M."/>
            <person name="Levin J.Z."/>
            <person name="Young S."/>
            <person name="Zeng Q."/>
            <person name="Anikster Y."/>
            <person name="Bruce M."/>
            <person name="Wang M."/>
            <person name="Yin C."/>
            <person name="McCallum B."/>
            <person name="Szabo L.J."/>
            <person name="Hulbert S."/>
            <person name="Chen X."/>
            <person name="Fellers J.P."/>
        </authorList>
    </citation>
    <scope>NUCLEOTIDE SEQUENCE</scope>
    <source>
        <strain evidence="2">isolate 1-1 / race 1 (BBBD)</strain>
        <strain evidence="3">Isolate 1-1 / race 1 (BBBD)</strain>
    </source>
</reference>
<dbReference type="EMBL" id="ADAS02000217">
    <property type="protein sequence ID" value="OAV88078.1"/>
    <property type="molecule type" value="Genomic_DNA"/>
</dbReference>
<reference evidence="1" key="2">
    <citation type="submission" date="2016-05" db="EMBL/GenBank/DDBJ databases">
        <title>Comparative analysis highlights variable genome content of wheat rusts and divergence of the mating loci.</title>
        <authorList>
            <person name="Cuomo C.A."/>
            <person name="Bakkeren G."/>
            <person name="Szabo L."/>
            <person name="Khalil H."/>
            <person name="Joly D."/>
            <person name="Goldberg J."/>
            <person name="Young S."/>
            <person name="Zeng Q."/>
            <person name="Fellers J."/>
        </authorList>
    </citation>
    <scope>NUCLEOTIDE SEQUENCE [LARGE SCALE GENOMIC DNA]</scope>
    <source>
        <strain evidence="1">1-1 BBBD Race 1</strain>
    </source>
</reference>
<evidence type="ECO:0000313" key="3">
    <source>
        <dbReference type="Proteomes" id="UP000005240"/>
    </source>
</evidence>
<feature type="non-terminal residue" evidence="1">
    <location>
        <position position="1"/>
    </location>
</feature>
<dbReference type="AlphaFoldDB" id="A0A180G643"/>
<gene>
    <name evidence="1" type="ORF">PTTG_10973</name>
</gene>
<evidence type="ECO:0000313" key="2">
    <source>
        <dbReference type="EnsemblFungi" id="PTTG_10973-t43_1-p1"/>
    </source>
</evidence>
<protein>
    <submittedName>
        <fullName evidence="1 2">Uncharacterized protein</fullName>
    </submittedName>
</protein>
<dbReference type="EnsemblFungi" id="PTTG_10973-t43_1">
    <property type="protein sequence ID" value="PTTG_10973-t43_1-p1"/>
    <property type="gene ID" value="PTTG_10973"/>
</dbReference>
<keyword evidence="3" id="KW-1185">Reference proteome</keyword>
<reference evidence="1" key="1">
    <citation type="submission" date="2009-11" db="EMBL/GenBank/DDBJ databases">
        <authorList>
            <consortium name="The Broad Institute Genome Sequencing Platform"/>
            <person name="Ward D."/>
            <person name="Feldgarden M."/>
            <person name="Earl A."/>
            <person name="Young S.K."/>
            <person name="Zeng Q."/>
            <person name="Koehrsen M."/>
            <person name="Alvarado L."/>
            <person name="Berlin A."/>
            <person name="Bochicchio J."/>
            <person name="Borenstein D."/>
            <person name="Chapman S.B."/>
            <person name="Chen Z."/>
            <person name="Engels R."/>
            <person name="Freedman E."/>
            <person name="Gellesch M."/>
            <person name="Goldberg J."/>
            <person name="Griggs A."/>
            <person name="Gujja S."/>
            <person name="Heilman E."/>
            <person name="Heiman D."/>
            <person name="Hepburn T."/>
            <person name="Howarth C."/>
            <person name="Jen D."/>
            <person name="Larson L."/>
            <person name="Lewis B."/>
            <person name="Mehta T."/>
            <person name="Park D."/>
            <person name="Pearson M."/>
            <person name="Roberts A."/>
            <person name="Saif S."/>
            <person name="Shea T."/>
            <person name="Shenoy N."/>
            <person name="Sisk P."/>
            <person name="Stolte C."/>
            <person name="Sykes S."/>
            <person name="Thomson T."/>
            <person name="Walk T."/>
            <person name="White J."/>
            <person name="Yandava C."/>
            <person name="Izard J."/>
            <person name="Baranova O.V."/>
            <person name="Blanton J.M."/>
            <person name="Tanner A.C."/>
            <person name="Dewhirst F.E."/>
            <person name="Haas B."/>
            <person name="Nusbaum C."/>
            <person name="Birren B."/>
        </authorList>
    </citation>
    <scope>NUCLEOTIDE SEQUENCE [LARGE SCALE GENOMIC DNA]</scope>
    <source>
        <strain evidence="1">1-1 BBBD Race 1</strain>
    </source>
</reference>
<reference evidence="2" key="4">
    <citation type="submission" date="2025-05" db="UniProtKB">
        <authorList>
            <consortium name="EnsemblFungi"/>
        </authorList>
    </citation>
    <scope>IDENTIFICATION</scope>
    <source>
        <strain evidence="2">isolate 1-1 / race 1 (BBBD)</strain>
    </source>
</reference>
<organism evidence="1">
    <name type="scientific">Puccinia triticina (isolate 1-1 / race 1 (BBBD))</name>
    <name type="common">Brown leaf rust fungus</name>
    <dbReference type="NCBI Taxonomy" id="630390"/>
    <lineage>
        <taxon>Eukaryota</taxon>
        <taxon>Fungi</taxon>
        <taxon>Dikarya</taxon>
        <taxon>Basidiomycota</taxon>
        <taxon>Pucciniomycotina</taxon>
        <taxon>Pucciniomycetes</taxon>
        <taxon>Pucciniales</taxon>
        <taxon>Pucciniaceae</taxon>
        <taxon>Puccinia</taxon>
    </lineage>
</organism>
<name>A0A180G643_PUCT1</name>
<dbReference type="Proteomes" id="UP000005240">
    <property type="component" value="Unassembled WGS sequence"/>
</dbReference>